<dbReference type="Pfam" id="PF02374">
    <property type="entry name" value="ArsA_ATPase"/>
    <property type="match status" value="1"/>
</dbReference>
<dbReference type="PANTHER" id="PTHR10803">
    <property type="entry name" value="ARSENICAL PUMP-DRIVING ATPASE ARSENITE-TRANSLOCATING ATPASE"/>
    <property type="match status" value="1"/>
</dbReference>
<dbReference type="SUPFAM" id="SSF52540">
    <property type="entry name" value="P-loop containing nucleoside triphosphate hydrolases"/>
    <property type="match status" value="1"/>
</dbReference>
<organism evidence="3 4">
    <name type="scientific">Nesterenkonia lacusekhoensis</name>
    <dbReference type="NCBI Taxonomy" id="150832"/>
    <lineage>
        <taxon>Bacteria</taxon>
        <taxon>Bacillati</taxon>
        <taxon>Actinomycetota</taxon>
        <taxon>Actinomycetes</taxon>
        <taxon>Micrococcales</taxon>
        <taxon>Micrococcaceae</taxon>
        <taxon>Nesterenkonia</taxon>
    </lineage>
</organism>
<dbReference type="Gene3D" id="3.40.50.300">
    <property type="entry name" value="P-loop containing nucleotide triphosphate hydrolases"/>
    <property type="match status" value="1"/>
</dbReference>
<dbReference type="EMBL" id="JAGINX010000001">
    <property type="protein sequence ID" value="MBP2317592.1"/>
    <property type="molecule type" value="Genomic_DNA"/>
</dbReference>
<accession>A0ABS4SZH3</accession>
<comment type="similarity">
    <text evidence="1">Belongs to the arsA ATPase family.</text>
</comment>
<evidence type="ECO:0000256" key="1">
    <source>
        <dbReference type="ARBA" id="ARBA00011040"/>
    </source>
</evidence>
<keyword evidence="4" id="KW-1185">Reference proteome</keyword>
<evidence type="ECO:0000259" key="2">
    <source>
        <dbReference type="SMART" id="SM00382"/>
    </source>
</evidence>
<evidence type="ECO:0000313" key="4">
    <source>
        <dbReference type="Proteomes" id="UP001519331"/>
    </source>
</evidence>
<dbReference type="Proteomes" id="UP001519331">
    <property type="component" value="Unassembled WGS sequence"/>
</dbReference>
<dbReference type="InterPro" id="IPR025723">
    <property type="entry name" value="ArsA/GET3_ATPase-like"/>
</dbReference>
<dbReference type="InterPro" id="IPR027417">
    <property type="entry name" value="P-loop_NTPase"/>
</dbReference>
<gene>
    <name evidence="3" type="ORF">JOF45_000611</name>
</gene>
<feature type="domain" description="AAA+ ATPase" evidence="2">
    <location>
        <begin position="8"/>
        <end position="248"/>
    </location>
</feature>
<comment type="caution">
    <text evidence="3">The sequence shown here is derived from an EMBL/GenBank/DDBJ whole genome shotgun (WGS) entry which is preliminary data.</text>
</comment>
<dbReference type="InterPro" id="IPR016300">
    <property type="entry name" value="ATPase_ArsA/GET3"/>
</dbReference>
<dbReference type="RefSeq" id="WP_210047854.1">
    <property type="nucleotide sequence ID" value="NZ_JAGINX010000001.1"/>
</dbReference>
<dbReference type="CDD" id="cd02035">
    <property type="entry name" value="ArsA"/>
    <property type="match status" value="1"/>
</dbReference>
<proteinExistence type="inferred from homology"/>
<dbReference type="SMART" id="SM00382">
    <property type="entry name" value="AAA"/>
    <property type="match status" value="1"/>
</dbReference>
<protein>
    <submittedName>
        <fullName evidence="3">Arsenite-transporting ATPase</fullName>
    </submittedName>
</protein>
<name>A0ABS4SZH3_9MICC</name>
<evidence type="ECO:0000313" key="3">
    <source>
        <dbReference type="EMBL" id="MBP2317592.1"/>
    </source>
</evidence>
<dbReference type="PANTHER" id="PTHR10803:SF3">
    <property type="entry name" value="ATPASE GET3"/>
    <property type="match status" value="1"/>
</dbReference>
<sequence length="333" mass="35946">MLLDLTASRRVLFIGGKGGVGKTATASAAALHQARQGRTVLVVSTDPAHNLGHLWERAVGDQTVTLWQPDAGAAPDAGTVGRLDGVEIDPQATIGTHLEEVGRSLRDFMPEHLHRQVDQHLALAAQSPGTHESALLERIALLLETALDTYDLVVFDTAPSGHTARLMALPETMTAWTEGLLNRRSKAERFGAAVRALDGDDDPESSTGTNRDRRIRQILTRRRNRFEGLRAVLTDARRCSFVIVLTPERLPVLESVELHAQLTGSGVDVGGCVVNRISPADQGEFLASRRDQELKHLATLRERLPGLAVDTLPLLGGDLVGEVALGELADHLV</sequence>
<dbReference type="NCBIfam" id="TIGR00345">
    <property type="entry name" value="GET3_arsA_TRC40"/>
    <property type="match status" value="1"/>
</dbReference>
<reference evidence="3 4" key="1">
    <citation type="submission" date="2021-03" db="EMBL/GenBank/DDBJ databases">
        <title>Sequencing the genomes of 1000 actinobacteria strains.</title>
        <authorList>
            <person name="Klenk H.-P."/>
        </authorList>
    </citation>
    <scope>NUCLEOTIDE SEQUENCE [LARGE SCALE GENOMIC DNA]</scope>
    <source>
        <strain evidence="3 4">DSM 12544</strain>
    </source>
</reference>
<dbReference type="InterPro" id="IPR003593">
    <property type="entry name" value="AAA+_ATPase"/>
</dbReference>